<feature type="non-terminal residue" evidence="1">
    <location>
        <position position="1"/>
    </location>
</feature>
<gene>
    <name evidence="1" type="ORF">METZ01_LOCUS381804</name>
</gene>
<sequence length="110" mass="13127">MLSHPLKRPPCPLPKRNWKSFPMLPWIPTRFPKGVPKREVLSHPRKRSPRQVPNFLHLPNPRLLLPRKAWRPLINFLRKQETPPMNAKRKQILLFRLSTMTLTILSPLHR</sequence>
<reference evidence="1" key="1">
    <citation type="submission" date="2018-05" db="EMBL/GenBank/DDBJ databases">
        <authorList>
            <person name="Lanie J.A."/>
            <person name="Ng W.-L."/>
            <person name="Kazmierczak K.M."/>
            <person name="Andrzejewski T.M."/>
            <person name="Davidsen T.M."/>
            <person name="Wayne K.J."/>
            <person name="Tettelin H."/>
            <person name="Glass J.I."/>
            <person name="Rusch D."/>
            <person name="Podicherti R."/>
            <person name="Tsui H.-C.T."/>
            <person name="Winkler M.E."/>
        </authorList>
    </citation>
    <scope>NUCLEOTIDE SEQUENCE</scope>
</reference>
<dbReference type="AlphaFoldDB" id="A0A382U3T1"/>
<evidence type="ECO:0000313" key="1">
    <source>
        <dbReference type="EMBL" id="SVD28950.1"/>
    </source>
</evidence>
<dbReference type="EMBL" id="UINC01141296">
    <property type="protein sequence ID" value="SVD28950.1"/>
    <property type="molecule type" value="Genomic_DNA"/>
</dbReference>
<name>A0A382U3T1_9ZZZZ</name>
<feature type="non-terminal residue" evidence="1">
    <location>
        <position position="110"/>
    </location>
</feature>
<protein>
    <submittedName>
        <fullName evidence="1">Uncharacterized protein</fullName>
    </submittedName>
</protein>
<accession>A0A382U3T1</accession>
<organism evidence="1">
    <name type="scientific">marine metagenome</name>
    <dbReference type="NCBI Taxonomy" id="408172"/>
    <lineage>
        <taxon>unclassified sequences</taxon>
        <taxon>metagenomes</taxon>
        <taxon>ecological metagenomes</taxon>
    </lineage>
</organism>
<proteinExistence type="predicted"/>